<reference evidence="1 2" key="1">
    <citation type="submission" date="2018-04" db="EMBL/GenBank/DDBJ databases">
        <title>Draft genome sequence of Pseudomonas syringae pv. actinidiae biovar 1 strains isolated from kiwifruit in Kagawa prefecture.</title>
        <authorList>
            <person name="Tabuchi M."/>
            <person name="Saito M."/>
            <person name="Fujiwara S."/>
            <person name="Sasa N."/>
            <person name="Akimitsu K."/>
            <person name="Gomi K."/>
            <person name="Konishi-Sugita S."/>
            <person name="Hamano K."/>
            <person name="Kataoka I."/>
        </authorList>
    </citation>
    <scope>NUCLEOTIDE SEQUENCE [LARGE SCALE GENOMIC DNA]</scope>
    <source>
        <strain evidence="1 2">MAFF212206</strain>
    </source>
</reference>
<dbReference type="EMBL" id="BGJZ01000094">
    <property type="protein sequence ID" value="GBH08554.1"/>
    <property type="molecule type" value="Genomic_DNA"/>
</dbReference>
<name>A0A2V0Q7H2_PSESF</name>
<proteinExistence type="predicted"/>
<accession>A0A2V0Q7H2</accession>
<sequence length="40" mass="4484">MESVQMDSQLRRFDGYTGTFNHALQLASDDQVKDQACACC</sequence>
<dbReference type="Proteomes" id="UP000247480">
    <property type="component" value="Unassembled WGS sequence"/>
</dbReference>
<organism evidence="1 2">
    <name type="scientific">Pseudomonas syringae pv. actinidiae</name>
    <dbReference type="NCBI Taxonomy" id="103796"/>
    <lineage>
        <taxon>Bacteria</taxon>
        <taxon>Pseudomonadati</taxon>
        <taxon>Pseudomonadota</taxon>
        <taxon>Gammaproteobacteria</taxon>
        <taxon>Pseudomonadales</taxon>
        <taxon>Pseudomonadaceae</taxon>
        <taxon>Pseudomonas</taxon>
        <taxon>Pseudomonas syringae</taxon>
    </lineage>
</organism>
<evidence type="ECO:0000313" key="2">
    <source>
        <dbReference type="Proteomes" id="UP000247480"/>
    </source>
</evidence>
<comment type="caution">
    <text evidence="1">The sequence shown here is derived from an EMBL/GenBank/DDBJ whole genome shotgun (WGS) entry which is preliminary data.</text>
</comment>
<dbReference type="AlphaFoldDB" id="A0A2V0Q7H2"/>
<evidence type="ECO:0000313" key="1">
    <source>
        <dbReference type="EMBL" id="GBH08554.1"/>
    </source>
</evidence>
<gene>
    <name evidence="1" type="ORF">KPSA1_01929</name>
</gene>
<protein>
    <submittedName>
        <fullName evidence="1">Uncharacterized protein</fullName>
    </submittedName>
</protein>